<keyword evidence="4" id="KW-0411">Iron-sulfur</keyword>
<name>A0A939BHB6_9CLOT</name>
<keyword evidence="3" id="KW-0408">Iron</keyword>
<dbReference type="PANTHER" id="PTHR11228:SF7">
    <property type="entry name" value="PQQA PEPTIDE CYCLASE"/>
    <property type="match status" value="1"/>
</dbReference>
<protein>
    <submittedName>
        <fullName evidence="5">Radical SAM protein</fullName>
    </submittedName>
</protein>
<dbReference type="InterPro" id="IPR058240">
    <property type="entry name" value="rSAM_sf"/>
</dbReference>
<keyword evidence="1" id="KW-0949">S-adenosyl-L-methionine</keyword>
<dbReference type="SFLD" id="SFLDS00029">
    <property type="entry name" value="Radical_SAM"/>
    <property type="match status" value="1"/>
</dbReference>
<dbReference type="AlphaFoldDB" id="A0A939BHB6"/>
<accession>A0A939BHB6</accession>
<dbReference type="GO" id="GO:0051536">
    <property type="term" value="F:iron-sulfur cluster binding"/>
    <property type="evidence" value="ECO:0007669"/>
    <property type="project" value="UniProtKB-KW"/>
</dbReference>
<evidence type="ECO:0000256" key="3">
    <source>
        <dbReference type="ARBA" id="ARBA00023004"/>
    </source>
</evidence>
<reference evidence="5" key="2">
    <citation type="journal article" date="2021" name="Sci. Rep.">
        <title>The distribution of antibiotic resistance genes in chicken gut microbiota commensals.</title>
        <authorList>
            <person name="Juricova H."/>
            <person name="Matiasovicova J."/>
            <person name="Kubasova T."/>
            <person name="Cejkova D."/>
            <person name="Rychlik I."/>
        </authorList>
    </citation>
    <scope>NUCLEOTIDE SEQUENCE</scope>
    <source>
        <strain evidence="5">An582</strain>
    </source>
</reference>
<dbReference type="Gene3D" id="3.20.20.70">
    <property type="entry name" value="Aldolase class I"/>
    <property type="match status" value="1"/>
</dbReference>
<dbReference type="Proteomes" id="UP000705508">
    <property type="component" value="Unassembled WGS sequence"/>
</dbReference>
<reference evidence="5" key="1">
    <citation type="submission" date="2020-08" db="EMBL/GenBank/DDBJ databases">
        <authorList>
            <person name="Cejkova D."/>
            <person name="Kubasova T."/>
            <person name="Jahodarova E."/>
            <person name="Rychlik I."/>
        </authorList>
    </citation>
    <scope>NUCLEOTIDE SEQUENCE</scope>
    <source>
        <strain evidence="5">An582</strain>
    </source>
</reference>
<dbReference type="InterPro" id="IPR007197">
    <property type="entry name" value="rSAM"/>
</dbReference>
<dbReference type="PANTHER" id="PTHR11228">
    <property type="entry name" value="RADICAL SAM DOMAIN PROTEIN"/>
    <property type="match status" value="1"/>
</dbReference>
<keyword evidence="2" id="KW-0479">Metal-binding</keyword>
<evidence type="ECO:0000313" key="5">
    <source>
        <dbReference type="EMBL" id="MBM6948849.1"/>
    </source>
</evidence>
<evidence type="ECO:0000256" key="1">
    <source>
        <dbReference type="ARBA" id="ARBA00022691"/>
    </source>
</evidence>
<evidence type="ECO:0000313" key="6">
    <source>
        <dbReference type="Proteomes" id="UP000705508"/>
    </source>
</evidence>
<gene>
    <name evidence="5" type="ORF">H6A20_09325</name>
</gene>
<dbReference type="EMBL" id="JACJKS010000013">
    <property type="protein sequence ID" value="MBM6948849.1"/>
    <property type="molecule type" value="Genomic_DNA"/>
</dbReference>
<dbReference type="InterPro" id="IPR013785">
    <property type="entry name" value="Aldolase_TIM"/>
</dbReference>
<dbReference type="SUPFAM" id="SSF102114">
    <property type="entry name" value="Radical SAM enzymes"/>
    <property type="match status" value="1"/>
</dbReference>
<dbReference type="InterPro" id="IPR050377">
    <property type="entry name" value="Radical_SAM_PqqE_MftC-like"/>
</dbReference>
<dbReference type="GO" id="GO:0046872">
    <property type="term" value="F:metal ion binding"/>
    <property type="evidence" value="ECO:0007669"/>
    <property type="project" value="UniProtKB-KW"/>
</dbReference>
<evidence type="ECO:0000256" key="2">
    <source>
        <dbReference type="ARBA" id="ARBA00022723"/>
    </source>
</evidence>
<dbReference type="RefSeq" id="WP_204906854.1">
    <property type="nucleotide sequence ID" value="NZ_JACJKS010000013.1"/>
</dbReference>
<evidence type="ECO:0000256" key="4">
    <source>
        <dbReference type="ARBA" id="ARBA00023014"/>
    </source>
</evidence>
<dbReference type="GO" id="GO:0003824">
    <property type="term" value="F:catalytic activity"/>
    <property type="evidence" value="ECO:0007669"/>
    <property type="project" value="InterPro"/>
</dbReference>
<organism evidence="5 6">
    <name type="scientific">Mordavella massiliensis</name>
    <dbReference type="NCBI Taxonomy" id="1871024"/>
    <lineage>
        <taxon>Bacteria</taxon>
        <taxon>Bacillati</taxon>
        <taxon>Bacillota</taxon>
        <taxon>Clostridia</taxon>
        <taxon>Eubacteriales</taxon>
        <taxon>Clostridiaceae</taxon>
        <taxon>Mordavella</taxon>
    </lineage>
</organism>
<sequence length="315" mass="36389">MDKIKRIVLVNIPTGKCNFKCPYCYISQVDAWAANEEQNFPSNQIISKAFSQERLGGICYVNLCSRGETLIYPQVIACLKSILAQGHYVEVVTNGTITQRFKEISTFSSELLSRLSFKFSFHYTELKRLNMMDIFFNNVNMMKESGASFAVELTPVDEEEKYIDDIKNICMENLGAWCHVTMARDDRKKEIPVLSTHSKEEYVKIWSQFDSGMIEFKSKVFQQKRKEFCYAGDWFIYVNLFTGDIQKCYSSPIYGNLYDFSKKIPFRAIGVCPISHCYNSHMLMTWGLIPSIETPTYSFIRNRKCIDGSEWGSST</sequence>
<proteinExistence type="predicted"/>
<comment type="caution">
    <text evidence="5">The sequence shown here is derived from an EMBL/GenBank/DDBJ whole genome shotgun (WGS) entry which is preliminary data.</text>
</comment>